<dbReference type="EMBL" id="CAEZXB010000044">
    <property type="protein sequence ID" value="CAB4687315.1"/>
    <property type="molecule type" value="Genomic_DNA"/>
</dbReference>
<evidence type="ECO:0000259" key="1">
    <source>
        <dbReference type="Pfam" id="PF00346"/>
    </source>
</evidence>
<dbReference type="Pfam" id="PF00346">
    <property type="entry name" value="Complex1_49kDa"/>
    <property type="match status" value="1"/>
</dbReference>
<dbReference type="SUPFAM" id="SSF56762">
    <property type="entry name" value="HydB/Nqo4-like"/>
    <property type="match status" value="1"/>
</dbReference>
<proteinExistence type="predicted"/>
<dbReference type="InterPro" id="IPR029014">
    <property type="entry name" value="NiFe-Hase_large"/>
</dbReference>
<dbReference type="PANTHER" id="PTHR11993:SF10">
    <property type="entry name" value="NADH DEHYDROGENASE [UBIQUINONE] IRON-SULFUR PROTEIN 2, MITOCHONDRIAL"/>
    <property type="match status" value="1"/>
</dbReference>
<protein>
    <submittedName>
        <fullName evidence="2">Unannotated protein</fullName>
    </submittedName>
</protein>
<feature type="domain" description="NADH-quinone oxidoreductase subunit D" evidence="1">
    <location>
        <begin position="130"/>
        <end position="358"/>
    </location>
</feature>
<dbReference type="GO" id="GO:0048038">
    <property type="term" value="F:quinone binding"/>
    <property type="evidence" value="ECO:0007669"/>
    <property type="project" value="InterPro"/>
</dbReference>
<organism evidence="2">
    <name type="scientific">freshwater metagenome</name>
    <dbReference type="NCBI Taxonomy" id="449393"/>
    <lineage>
        <taxon>unclassified sequences</taxon>
        <taxon>metagenomes</taxon>
        <taxon>ecological metagenomes</taxon>
    </lineage>
</organism>
<dbReference type="Gene3D" id="1.10.645.10">
    <property type="entry name" value="Cytochrome-c3 Hydrogenase, chain B"/>
    <property type="match status" value="1"/>
</dbReference>
<dbReference type="PANTHER" id="PTHR11993">
    <property type="entry name" value="NADH-UBIQUINONE OXIDOREDUCTASE 49 KDA SUBUNIT"/>
    <property type="match status" value="1"/>
</dbReference>
<dbReference type="GO" id="GO:0051287">
    <property type="term" value="F:NAD binding"/>
    <property type="evidence" value="ECO:0007669"/>
    <property type="project" value="InterPro"/>
</dbReference>
<accession>A0A6J6NRC0</accession>
<name>A0A6J6NRC0_9ZZZZ</name>
<dbReference type="GO" id="GO:0016651">
    <property type="term" value="F:oxidoreductase activity, acting on NAD(P)H"/>
    <property type="evidence" value="ECO:0007669"/>
    <property type="project" value="InterPro"/>
</dbReference>
<reference evidence="2" key="1">
    <citation type="submission" date="2020-05" db="EMBL/GenBank/DDBJ databases">
        <authorList>
            <person name="Chiriac C."/>
            <person name="Salcher M."/>
            <person name="Ghai R."/>
            <person name="Kavagutti S V."/>
        </authorList>
    </citation>
    <scope>NUCLEOTIDE SEQUENCE</scope>
</reference>
<sequence>MPTYALGPLSGDHQILAGHPASHGGLRLHLEASNGVIESARIEHGFMNRGVEQLFPARDYRQGLMMANRHDWSAPSSGEFAYALAIESLLGLKTPPRADLIRVIIAELDRASSHALFLAALPGFTSPLLALREKLQSILEAATGARMHHHMIVIGGIHHDVDLAWLARGIAPLLDEFQEVDVASFAAEWKDVGRVSSETLLSHGASGIILRAAGSELDERTTRPYSGYSALPMKASTGQTGDVSARILMLHDEILASLQYVLDAITAADELTDQEILQRTPKNLRLPHGETFVNVEGALGLTGVALFSEGDRSPARLRLRTPSMGNLSALESLLPGVALDHLEMMLATWPFLPGDLDR</sequence>
<dbReference type="InterPro" id="IPR022885">
    <property type="entry name" value="NDH1_su_D/H"/>
</dbReference>
<gene>
    <name evidence="2" type="ORF">UFOPK2342_01552</name>
</gene>
<dbReference type="AlphaFoldDB" id="A0A6J6NRC0"/>
<dbReference type="InterPro" id="IPR001135">
    <property type="entry name" value="NADH_Q_OxRdtase_suD"/>
</dbReference>
<evidence type="ECO:0000313" key="2">
    <source>
        <dbReference type="EMBL" id="CAB4687315.1"/>
    </source>
</evidence>